<dbReference type="STRING" id="1931241.BVH74_18250"/>
<sequence>MVQNDELRQAFAQRLKAALKNAGQESWGAGVYLRDVAGVSDKAASKWLNGETMPGRANMLTIANHLGVRVEWLQYGEGSPSGSNVKDNNVITADFAGRGRLKDGEISIPQYNIRGAMGHGQVPADYIETVRHLTLHESHLIGRGISFSKVENLAVITGWGQSMEGTINDGDPVIIDRGVHSFMGDGVYVFTWDNLLYIKRLQKHSPTQFDMISDNEKHKDQIICVSDVQIHGRVLLVWNARKL</sequence>
<dbReference type="Gene3D" id="1.10.260.40">
    <property type="entry name" value="lambda repressor-like DNA-binding domains"/>
    <property type="match status" value="1"/>
</dbReference>
<feature type="domain" description="HTH cro/C1-type" evidence="4">
    <location>
        <begin position="37"/>
        <end position="73"/>
    </location>
</feature>
<evidence type="ECO:0000256" key="1">
    <source>
        <dbReference type="ARBA" id="ARBA00023015"/>
    </source>
</evidence>
<dbReference type="InterPro" id="IPR010982">
    <property type="entry name" value="Lambda_DNA-bd_dom_sf"/>
</dbReference>
<dbReference type="AlphaFoldDB" id="A0A1V0B9I0"/>
<dbReference type="Pfam" id="PF01381">
    <property type="entry name" value="HTH_3"/>
    <property type="match status" value="1"/>
</dbReference>
<name>A0A1V0B9I0_9GAMM</name>
<gene>
    <name evidence="5" type="ORF">BVH74_18250</name>
</gene>
<protein>
    <recommendedName>
        <fullName evidence="4">HTH cro/C1-type domain-containing protein</fullName>
    </recommendedName>
</protein>
<dbReference type="EMBL" id="CP020100">
    <property type="protein sequence ID" value="AQZ96572.1"/>
    <property type="molecule type" value="Genomic_DNA"/>
</dbReference>
<dbReference type="Gene3D" id="2.10.109.10">
    <property type="entry name" value="Umud Fragment, subunit A"/>
    <property type="match status" value="1"/>
</dbReference>
<dbReference type="PANTHER" id="PTHR40661">
    <property type="match status" value="1"/>
</dbReference>
<accession>A0A1V0B9I0</accession>
<dbReference type="Pfam" id="PF00717">
    <property type="entry name" value="Peptidase_S24"/>
    <property type="match status" value="1"/>
</dbReference>
<proteinExistence type="predicted"/>
<evidence type="ECO:0000256" key="3">
    <source>
        <dbReference type="ARBA" id="ARBA00023163"/>
    </source>
</evidence>
<dbReference type="InterPro" id="IPR036286">
    <property type="entry name" value="LexA/Signal_pep-like_sf"/>
</dbReference>
<dbReference type="GO" id="GO:0003677">
    <property type="term" value="F:DNA binding"/>
    <property type="evidence" value="ECO:0007669"/>
    <property type="project" value="UniProtKB-KW"/>
</dbReference>
<dbReference type="InterPro" id="IPR001387">
    <property type="entry name" value="Cro/C1-type_HTH"/>
</dbReference>
<dbReference type="SUPFAM" id="SSF51306">
    <property type="entry name" value="LexA/Signal peptidase"/>
    <property type="match status" value="1"/>
</dbReference>
<dbReference type="KEGG" id="ppha:BVH74_18250"/>
<dbReference type="SUPFAM" id="SSF47413">
    <property type="entry name" value="lambda repressor-like DNA-binding domains"/>
    <property type="match status" value="1"/>
</dbReference>
<keyword evidence="3" id="KW-0804">Transcription</keyword>
<evidence type="ECO:0000313" key="6">
    <source>
        <dbReference type="Proteomes" id="UP000243488"/>
    </source>
</evidence>
<dbReference type="CDD" id="cd06529">
    <property type="entry name" value="S24_LexA-like"/>
    <property type="match status" value="1"/>
</dbReference>
<keyword evidence="6" id="KW-1185">Reference proteome</keyword>
<dbReference type="PANTHER" id="PTHR40661:SF3">
    <property type="entry name" value="FELS-1 PROPHAGE TRANSCRIPTIONAL REGULATOR"/>
    <property type="match status" value="1"/>
</dbReference>
<dbReference type="InterPro" id="IPR015927">
    <property type="entry name" value="Peptidase_S24_S26A/B/C"/>
</dbReference>
<dbReference type="Proteomes" id="UP000243488">
    <property type="component" value="Chromosome"/>
</dbReference>
<organism evidence="5 6">
    <name type="scientific">Halopseudomonas phragmitis</name>
    <dbReference type="NCBI Taxonomy" id="1931241"/>
    <lineage>
        <taxon>Bacteria</taxon>
        <taxon>Pseudomonadati</taxon>
        <taxon>Pseudomonadota</taxon>
        <taxon>Gammaproteobacteria</taxon>
        <taxon>Pseudomonadales</taxon>
        <taxon>Pseudomonadaceae</taxon>
        <taxon>Halopseudomonas</taxon>
    </lineage>
</organism>
<dbReference type="InterPro" id="IPR039418">
    <property type="entry name" value="LexA-like"/>
</dbReference>
<evidence type="ECO:0000259" key="4">
    <source>
        <dbReference type="PROSITE" id="PS50943"/>
    </source>
</evidence>
<dbReference type="RefSeq" id="WP_080051480.1">
    <property type="nucleotide sequence ID" value="NZ_CP020100.1"/>
</dbReference>
<dbReference type="PROSITE" id="PS50943">
    <property type="entry name" value="HTH_CROC1"/>
    <property type="match status" value="1"/>
</dbReference>
<dbReference type="SMART" id="SM00530">
    <property type="entry name" value="HTH_XRE"/>
    <property type="match status" value="1"/>
</dbReference>
<evidence type="ECO:0000313" key="5">
    <source>
        <dbReference type="EMBL" id="AQZ96572.1"/>
    </source>
</evidence>
<reference evidence="5 6" key="1">
    <citation type="submission" date="2017-03" db="EMBL/GenBank/DDBJ databases">
        <title>Complete genome sequence of the novel DNRA strain Pseudomonas sp. S-6-2 isolated from Chinese polluted river sediment. Journal of Biotechnology.</title>
        <authorList>
            <person name="Li J."/>
            <person name="Xiang F."/>
            <person name="Wang L."/>
            <person name="Xi L."/>
            <person name="Liu J."/>
        </authorList>
    </citation>
    <scope>NUCLEOTIDE SEQUENCE [LARGE SCALE GENOMIC DNA]</scope>
    <source>
        <strain evidence="5 6">S-6-2</strain>
    </source>
</reference>
<evidence type="ECO:0000256" key="2">
    <source>
        <dbReference type="ARBA" id="ARBA00023125"/>
    </source>
</evidence>
<keyword evidence="1" id="KW-0805">Transcription regulation</keyword>
<keyword evidence="2" id="KW-0238">DNA-binding</keyword>
<dbReference type="CDD" id="cd00093">
    <property type="entry name" value="HTH_XRE"/>
    <property type="match status" value="1"/>
</dbReference>